<feature type="transmembrane region" description="Helical" evidence="1">
    <location>
        <begin position="312"/>
        <end position="331"/>
    </location>
</feature>
<dbReference type="OMA" id="HTGFIPM"/>
<feature type="transmembrane region" description="Helical" evidence="1">
    <location>
        <begin position="383"/>
        <end position="405"/>
    </location>
</feature>
<comment type="caution">
    <text evidence="3">The sequence shown here is derived from an EMBL/GenBank/DDBJ whole genome shotgun (WGS) entry which is preliminary data.</text>
</comment>
<name>A0A1J1H031_PLAGA</name>
<evidence type="ECO:0000313" key="3">
    <source>
        <dbReference type="EMBL" id="CRG96628.1"/>
    </source>
</evidence>
<reference evidence="3" key="1">
    <citation type="submission" date="2015-04" db="EMBL/GenBank/DDBJ databases">
        <authorList>
            <consortium name="Pathogen Informatics"/>
        </authorList>
    </citation>
    <scope>NUCLEOTIDE SEQUENCE [LARGE SCALE GENOMIC DNA]</scope>
    <source>
        <strain evidence="3">8A</strain>
    </source>
</reference>
<feature type="transmembrane region" description="Helical" evidence="1">
    <location>
        <begin position="351"/>
        <end position="371"/>
    </location>
</feature>
<keyword evidence="2" id="KW-0732">Signal</keyword>
<evidence type="ECO:0000313" key="4">
    <source>
        <dbReference type="Proteomes" id="UP000220797"/>
    </source>
</evidence>
<feature type="chain" id="PRO_5013085613" description="Apicoplast integral membrane protein" evidence="2">
    <location>
        <begin position="19"/>
        <end position="513"/>
    </location>
</feature>
<feature type="transmembrane region" description="Helical" evidence="1">
    <location>
        <begin position="420"/>
        <end position="440"/>
    </location>
</feature>
<evidence type="ECO:0000256" key="2">
    <source>
        <dbReference type="SAM" id="SignalP"/>
    </source>
</evidence>
<keyword evidence="1" id="KW-1133">Transmembrane helix</keyword>
<sequence length="513" mass="61864">MKINILLALALILTLVSEQKKTISKGKFQKCKIKNFIINNKSKKYIYQKKNVKKFVSYFNKSDIILKIKQMTIMKNDYFTVPLNVIWNLSNIFFFMFSLNYYNLINENHRKTLLEITDNINSKIFLFNTINDIIKVIPKNFSFFLKIFIFSIAQFFSQIFISNLTSFIFYSKNNKQEIERKKKKDFLCDKLEKLNDNNDITYTENNVKLNQNNKEKNNENIEITSNKRKHLESHLLKEQKSKENEIDHLNYKDINEINNNIKSLNYENIYNDSIRKTILKHMCVLSHTGFIPIFIFNQILKKLNFINNDINILINFYILINGFMSKIYVQYFTKKNELILNEKTNFSSLKLIFFNSYTYFILISLFLNFFHKANFIYEKSVKQLLLMFNNILIPSILIIISNILYEGFIVKSSFYIKDLIYIFNNKYLLYPIFFFILFHLNNHYKFFHIKTNLQLFLLIQSMTPPNYNIYFLNKKFGDLKEIKKILSFSYFIYLIPLYFYSLILYKYFKDKNI</sequence>
<feature type="transmembrane region" description="Helical" evidence="1">
    <location>
        <begin position="278"/>
        <end position="300"/>
    </location>
</feature>
<dbReference type="VEuPathDB" id="PlasmoDB:PGAL8A_00420800"/>
<dbReference type="AlphaFoldDB" id="A0A1J1H031"/>
<protein>
    <recommendedName>
        <fullName evidence="5">Apicoplast integral membrane protein</fullName>
    </recommendedName>
</protein>
<keyword evidence="1" id="KW-0472">Membrane</keyword>
<feature type="transmembrane region" description="Helical" evidence="1">
    <location>
        <begin position="85"/>
        <end position="104"/>
    </location>
</feature>
<proteinExistence type="predicted"/>
<feature type="transmembrane region" description="Helical" evidence="1">
    <location>
        <begin position="490"/>
        <end position="508"/>
    </location>
</feature>
<keyword evidence="4" id="KW-1185">Reference proteome</keyword>
<organism evidence="3 4">
    <name type="scientific">Plasmodium gallinaceum</name>
    <dbReference type="NCBI Taxonomy" id="5849"/>
    <lineage>
        <taxon>Eukaryota</taxon>
        <taxon>Sar</taxon>
        <taxon>Alveolata</taxon>
        <taxon>Apicomplexa</taxon>
        <taxon>Aconoidasida</taxon>
        <taxon>Haemosporida</taxon>
        <taxon>Plasmodiidae</taxon>
        <taxon>Plasmodium</taxon>
        <taxon>Plasmodium (Haemamoeba)</taxon>
    </lineage>
</organism>
<dbReference type="RefSeq" id="XP_028529432.1">
    <property type="nucleotide sequence ID" value="XM_028672928.1"/>
</dbReference>
<dbReference type="Proteomes" id="UP000220797">
    <property type="component" value="Unassembled WGS sequence"/>
</dbReference>
<evidence type="ECO:0000256" key="1">
    <source>
        <dbReference type="SAM" id="Phobius"/>
    </source>
</evidence>
<feature type="signal peptide" evidence="2">
    <location>
        <begin position="1"/>
        <end position="18"/>
    </location>
</feature>
<dbReference type="EMBL" id="CVMV01000070">
    <property type="protein sequence ID" value="CRG96628.1"/>
    <property type="molecule type" value="Genomic_DNA"/>
</dbReference>
<dbReference type="GeneID" id="39732740"/>
<dbReference type="OrthoDB" id="372472at2759"/>
<evidence type="ECO:0008006" key="5">
    <source>
        <dbReference type="Google" id="ProtNLM"/>
    </source>
</evidence>
<gene>
    <name evidence="3" type="ORF">PGAL8A_00420800</name>
</gene>
<keyword evidence="1" id="KW-0812">Transmembrane</keyword>
<feature type="transmembrane region" description="Helical" evidence="1">
    <location>
        <begin position="452"/>
        <end position="470"/>
    </location>
</feature>
<accession>A0A1J1H031</accession>
<feature type="transmembrane region" description="Helical" evidence="1">
    <location>
        <begin position="143"/>
        <end position="170"/>
    </location>
</feature>